<feature type="domain" description="Rhodopsin" evidence="8">
    <location>
        <begin position="29"/>
        <end position="283"/>
    </location>
</feature>
<feature type="region of interest" description="Disordered" evidence="6">
    <location>
        <begin position="325"/>
        <end position="350"/>
    </location>
</feature>
<dbReference type="PANTHER" id="PTHR33048:SF47">
    <property type="entry name" value="INTEGRAL MEMBRANE PROTEIN-RELATED"/>
    <property type="match status" value="1"/>
</dbReference>
<reference evidence="10" key="1">
    <citation type="journal article" date="2019" name="bioRxiv">
        <title>Genomics, evolutionary history and diagnostics of the Alternaria alternata species group including apple and Asian pear pathotypes.</title>
        <authorList>
            <person name="Armitage A.D."/>
            <person name="Cockerton H.M."/>
            <person name="Sreenivasaprasad S."/>
            <person name="Woodhall J.W."/>
            <person name="Lane C.R."/>
            <person name="Harrison R.J."/>
            <person name="Clarkson J.P."/>
        </authorList>
    </citation>
    <scope>NUCLEOTIDE SEQUENCE [LARGE SCALE GENOMIC DNA]</scope>
    <source>
        <strain evidence="10">RGR 97.0016</strain>
    </source>
</reference>
<dbReference type="Pfam" id="PF20684">
    <property type="entry name" value="Fung_rhodopsin"/>
    <property type="match status" value="1"/>
</dbReference>
<name>A0A4Q4RNP1_9PLEO</name>
<organism evidence="9 10">
    <name type="scientific">Alternaria arborescens</name>
    <dbReference type="NCBI Taxonomy" id="156630"/>
    <lineage>
        <taxon>Eukaryota</taxon>
        <taxon>Fungi</taxon>
        <taxon>Dikarya</taxon>
        <taxon>Ascomycota</taxon>
        <taxon>Pezizomycotina</taxon>
        <taxon>Dothideomycetes</taxon>
        <taxon>Pleosporomycetidae</taxon>
        <taxon>Pleosporales</taxon>
        <taxon>Pleosporineae</taxon>
        <taxon>Pleosporaceae</taxon>
        <taxon>Alternaria</taxon>
        <taxon>Alternaria sect. Alternaria</taxon>
    </lineage>
</organism>
<dbReference type="PANTHER" id="PTHR33048">
    <property type="entry name" value="PTH11-LIKE INTEGRAL MEMBRANE PROTEIN (AFU_ORTHOLOGUE AFUA_5G11245)"/>
    <property type="match status" value="1"/>
</dbReference>
<dbReference type="GO" id="GO:0016020">
    <property type="term" value="C:membrane"/>
    <property type="evidence" value="ECO:0007669"/>
    <property type="project" value="UniProtKB-SubCell"/>
</dbReference>
<dbReference type="InterPro" id="IPR052337">
    <property type="entry name" value="SAT4-like"/>
</dbReference>
<keyword evidence="3 7" id="KW-1133">Transmembrane helix</keyword>
<evidence type="ECO:0000256" key="6">
    <source>
        <dbReference type="SAM" id="MobiDB-lite"/>
    </source>
</evidence>
<evidence type="ECO:0000256" key="2">
    <source>
        <dbReference type="ARBA" id="ARBA00022692"/>
    </source>
</evidence>
<evidence type="ECO:0000256" key="1">
    <source>
        <dbReference type="ARBA" id="ARBA00004141"/>
    </source>
</evidence>
<feature type="transmembrane region" description="Helical" evidence="7">
    <location>
        <begin position="45"/>
        <end position="66"/>
    </location>
</feature>
<keyword evidence="10" id="KW-1185">Reference proteome</keyword>
<evidence type="ECO:0000259" key="8">
    <source>
        <dbReference type="Pfam" id="PF20684"/>
    </source>
</evidence>
<evidence type="ECO:0000313" key="10">
    <source>
        <dbReference type="Proteomes" id="UP000293823"/>
    </source>
</evidence>
<evidence type="ECO:0000256" key="3">
    <source>
        <dbReference type="ARBA" id="ARBA00022989"/>
    </source>
</evidence>
<evidence type="ECO:0000256" key="7">
    <source>
        <dbReference type="SAM" id="Phobius"/>
    </source>
</evidence>
<feature type="transmembrane region" description="Helical" evidence="7">
    <location>
        <begin position="12"/>
        <end position="33"/>
    </location>
</feature>
<feature type="transmembrane region" description="Helical" evidence="7">
    <location>
        <begin position="130"/>
        <end position="157"/>
    </location>
</feature>
<gene>
    <name evidence="9" type="ORF">AA0113_g7631</name>
</gene>
<dbReference type="AlphaFoldDB" id="A0A4Q4RNP1"/>
<feature type="transmembrane region" description="Helical" evidence="7">
    <location>
        <begin position="98"/>
        <end position="118"/>
    </location>
</feature>
<comment type="similarity">
    <text evidence="5">Belongs to the SAT4 family.</text>
</comment>
<feature type="compositionally biased region" description="Basic and acidic residues" evidence="6">
    <location>
        <begin position="338"/>
        <end position="350"/>
    </location>
</feature>
<proteinExistence type="inferred from homology"/>
<dbReference type="InterPro" id="IPR049326">
    <property type="entry name" value="Rhodopsin_dom_fungi"/>
</dbReference>
<evidence type="ECO:0000313" key="9">
    <source>
        <dbReference type="EMBL" id="RYO58635.1"/>
    </source>
</evidence>
<accession>A0A4Q4RNP1</accession>
<evidence type="ECO:0000256" key="5">
    <source>
        <dbReference type="ARBA" id="ARBA00038359"/>
    </source>
</evidence>
<dbReference type="OrthoDB" id="5283415at2759"/>
<keyword evidence="2 7" id="KW-0812">Transmembrane</keyword>
<evidence type="ECO:0000256" key="4">
    <source>
        <dbReference type="ARBA" id="ARBA00023136"/>
    </source>
</evidence>
<feature type="transmembrane region" description="Helical" evidence="7">
    <location>
        <begin position="217"/>
        <end position="237"/>
    </location>
</feature>
<sequence>MNLPSDSKQPAIFAITIVFASISTLLVGVRLYHRFLIKQFHWDDGLICMAWALAVAQAGVFLKFAVLTNQGHHIWNIATPTIDQLVEADKWNMAQQLLYNPILCLVKASVLVFLIRLGDQRTLVYWSLHSLWWFNMGHMISVFFAALTQCLPIHMYWNHYYTDETINGKVVNPNYQCYNMAAFSLVTAGLAILTDVLILLVPVAMMWNLRIALRQKFAVSAVLSVGWIVAILGVVRFKVFYDFWYPSSTSNDPTYKVSITLSGIEVNVAIMTACGPALKALATRCVPNLFSSKSTTQMNAYYTRGYEMNSGTGTTKNGRFITTALQPRDNDSDSQAHIVRDSSSHTDNKSIEAPSIEEAAAVPNSNTLTISKG</sequence>
<keyword evidence="4 7" id="KW-0472">Membrane</keyword>
<dbReference type="EMBL" id="PEJP01000030">
    <property type="protein sequence ID" value="RYO58635.1"/>
    <property type="molecule type" value="Genomic_DNA"/>
</dbReference>
<comment type="caution">
    <text evidence="9">The sequence shown here is derived from an EMBL/GenBank/DDBJ whole genome shotgun (WGS) entry which is preliminary data.</text>
</comment>
<protein>
    <recommendedName>
        <fullName evidence="8">Rhodopsin domain-containing protein</fullName>
    </recommendedName>
</protein>
<feature type="transmembrane region" description="Helical" evidence="7">
    <location>
        <begin position="181"/>
        <end position="205"/>
    </location>
</feature>
<comment type="subcellular location">
    <subcellularLocation>
        <location evidence="1">Membrane</location>
        <topology evidence="1">Multi-pass membrane protein</topology>
    </subcellularLocation>
</comment>
<dbReference type="Proteomes" id="UP000293823">
    <property type="component" value="Unassembled WGS sequence"/>
</dbReference>